<reference evidence="10" key="1">
    <citation type="submission" date="2016-06" db="EMBL/GenBank/DDBJ databases">
        <title>Draft Genome sequence of the fungus Inonotus baumii.</title>
        <authorList>
            <person name="Zhu H."/>
            <person name="Lin W."/>
        </authorList>
    </citation>
    <scope>NUCLEOTIDE SEQUENCE</scope>
    <source>
        <strain evidence="10">821</strain>
    </source>
</reference>
<proteinExistence type="predicted"/>
<dbReference type="AlphaFoldDB" id="A0A9Q5I6B5"/>
<dbReference type="InterPro" id="IPR018823">
    <property type="entry name" value="ArAE_2_N"/>
</dbReference>
<dbReference type="EMBL" id="LNZH02000043">
    <property type="protein sequence ID" value="OCB92017.1"/>
    <property type="molecule type" value="Genomic_DNA"/>
</dbReference>
<evidence type="ECO:0008006" key="12">
    <source>
        <dbReference type="Google" id="ProtNLM"/>
    </source>
</evidence>
<sequence length="1023" mass="114280">MADLRGTEQATANKDSAPASQSRGVAKASTESSIIPRILGMAPAWISDNLRSARSWKLLARCWIATWTALIVMLPNRSLTTLGNTAFFGILVSLIIPPNMPVQMFFFAVALLLIATAANPDVAFRLEIFEGIFLDARSTVVYGVMLGVFSFMFGLGRAYRPRLALLVMFGQIVLDIFCTFGPLFPNTQFMIVTSFLVSTSVYFAIGIACCVLIFPETMNHSYLVAVEALLGQLKGYGQLYEAVLEMSPEDIIIDSNGVVDRCAKQRIGLVLAVQNLEQKSGLINAEFSYGRWNGSDARALEEPLCLVVARMTSFYSYPKLLHKTSPRSLSRSTTNSEDTARPFLTGNFVEEIAGDAELLRQLHSRWYALEAEKNVRMADISPILFSSTAELRTACLEGLDAAQDMVKQVNRRRWRRGSQIVEKKEAALTKALDRLRASVDSYKSQGRLAIVEPFVPMLRAADADSELRKRLPIRSLIVASSFSAQLVVTANSIIELVDLIRKTTNKRRHARLWAPSGLRALGNIILRREKDPSLQMALGETVVVKLEKEEEEEEVAYRRDPDSKPPTNIIQNLMNGIHNVYEWSKTPEAMFGFKYAILTVLLWLPAVLRSSANLYYVEKGVWALIMAQTALNVYVSDTIYSIVTRTLGTFLGLVMGLLIWYIGNGTGDGSPYGTAAVYGVLIIPVLFARINAPPTMLQPLIMFSATLSLIVGYSWIDAKLNLVGNPGVGWPIAWKRFVLVMIGIGAIAILSILPPVSGRKAVRLQNAVMVDELSSIYSYLMSIWITEDKEESRVDSEGELERPVAGEETGTEKTYLPSPAAVKPGWAAPVKKRMLRLMEQLQTMQMQTAMARLEGNIRGAWPSEEYERLLEKESDMLAALGQLSSALYHLDPDWRASLNRRTLILNPNFITDVMSIFALVSQSLRTGTPMHQILPTTLMERLLYHSTHDILSRRDQERLEDTTYLERVSSFEFIFFSTGITAVSQVIESLDEIHRITRGLCGEIPFRSFNEWKNDYDRAFRLA</sequence>
<feature type="transmembrane region" description="Helical" evidence="6">
    <location>
        <begin position="190"/>
        <end position="214"/>
    </location>
</feature>
<dbReference type="PANTHER" id="PTHR37994:SF3">
    <property type="entry name" value="ER TRANSPORTER 6TM N-TERMINAL DOMAIN-CONTAINING PROTEIN"/>
    <property type="match status" value="1"/>
</dbReference>
<evidence type="ECO:0000256" key="6">
    <source>
        <dbReference type="SAM" id="Phobius"/>
    </source>
</evidence>
<feature type="transmembrane region" description="Helical" evidence="6">
    <location>
        <begin position="642"/>
        <end position="663"/>
    </location>
</feature>
<feature type="region of interest" description="Disordered" evidence="5">
    <location>
        <begin position="1"/>
        <end position="25"/>
    </location>
</feature>
<gene>
    <name evidence="10" type="ORF">A7U60_g672</name>
</gene>
<comment type="subcellular location">
    <subcellularLocation>
        <location evidence="1">Membrane</location>
        <topology evidence="1">Multi-pass membrane protein</topology>
    </subcellularLocation>
</comment>
<dbReference type="Pfam" id="PF13515">
    <property type="entry name" value="FUSC_2"/>
    <property type="match status" value="1"/>
</dbReference>
<feature type="transmembrane region" description="Helical" evidence="6">
    <location>
        <begin position="104"/>
        <end position="120"/>
    </location>
</feature>
<dbReference type="GO" id="GO:0016020">
    <property type="term" value="C:membrane"/>
    <property type="evidence" value="ECO:0007669"/>
    <property type="project" value="UniProtKB-SubCell"/>
</dbReference>
<feature type="region of interest" description="Disordered" evidence="5">
    <location>
        <begin position="794"/>
        <end position="814"/>
    </location>
</feature>
<evidence type="ECO:0000313" key="10">
    <source>
        <dbReference type="EMBL" id="OCB92017.1"/>
    </source>
</evidence>
<evidence type="ECO:0000313" key="11">
    <source>
        <dbReference type="Proteomes" id="UP000757232"/>
    </source>
</evidence>
<feature type="transmembrane region" description="Helical" evidence="6">
    <location>
        <begin position="736"/>
        <end position="756"/>
    </location>
</feature>
<evidence type="ECO:0000256" key="2">
    <source>
        <dbReference type="ARBA" id="ARBA00022692"/>
    </source>
</evidence>
<evidence type="ECO:0000259" key="8">
    <source>
        <dbReference type="Pfam" id="PF10337"/>
    </source>
</evidence>
<dbReference type="InterPro" id="IPR049453">
    <property type="entry name" value="Memb_transporter_dom"/>
</dbReference>
<keyword evidence="11" id="KW-1185">Reference proteome</keyword>
<dbReference type="InterPro" id="IPR018820">
    <property type="entry name" value="BRE4-related_DUF2421"/>
</dbReference>
<evidence type="ECO:0000259" key="7">
    <source>
        <dbReference type="Pfam" id="PF10334"/>
    </source>
</evidence>
<feature type="transmembrane region" description="Helical" evidence="6">
    <location>
        <begin position="58"/>
        <end position="75"/>
    </location>
</feature>
<feature type="compositionally biased region" description="Basic and acidic residues" evidence="5">
    <location>
        <begin position="794"/>
        <end position="805"/>
    </location>
</feature>
<feature type="transmembrane region" description="Helical" evidence="6">
    <location>
        <begin position="140"/>
        <end position="156"/>
    </location>
</feature>
<evidence type="ECO:0000256" key="3">
    <source>
        <dbReference type="ARBA" id="ARBA00022989"/>
    </source>
</evidence>
<evidence type="ECO:0000256" key="1">
    <source>
        <dbReference type="ARBA" id="ARBA00004141"/>
    </source>
</evidence>
<comment type="caution">
    <text evidence="10">The sequence shown here is derived from an EMBL/GenBank/DDBJ whole genome shotgun (WGS) entry which is preliminary data.</text>
</comment>
<feature type="domain" description="Putative ER transporter 6TM N-terminal" evidence="8">
    <location>
        <begin position="42"/>
        <end position="116"/>
    </location>
</feature>
<feature type="transmembrane region" description="Helical" evidence="6">
    <location>
        <begin position="163"/>
        <end position="184"/>
    </location>
</feature>
<dbReference type="PANTHER" id="PTHR37994">
    <property type="entry name" value="ARAE_2_N DOMAIN-CONTAINING PROTEIN-RELATED"/>
    <property type="match status" value="1"/>
</dbReference>
<organism evidence="10 11">
    <name type="scientific">Sanghuangporus baumii</name>
    <name type="common">Phellinus baumii</name>
    <dbReference type="NCBI Taxonomy" id="108892"/>
    <lineage>
        <taxon>Eukaryota</taxon>
        <taxon>Fungi</taxon>
        <taxon>Dikarya</taxon>
        <taxon>Basidiomycota</taxon>
        <taxon>Agaricomycotina</taxon>
        <taxon>Agaricomycetes</taxon>
        <taxon>Hymenochaetales</taxon>
        <taxon>Hymenochaetaceae</taxon>
        <taxon>Sanghuangporus</taxon>
    </lineage>
</organism>
<dbReference type="OrthoDB" id="2274698at2759"/>
<name>A0A9Q5I6B5_SANBA</name>
<dbReference type="Proteomes" id="UP000757232">
    <property type="component" value="Unassembled WGS sequence"/>
</dbReference>
<keyword evidence="2 6" id="KW-0812">Transmembrane</keyword>
<evidence type="ECO:0000256" key="4">
    <source>
        <dbReference type="ARBA" id="ARBA00023136"/>
    </source>
</evidence>
<evidence type="ECO:0000259" key="9">
    <source>
        <dbReference type="Pfam" id="PF13515"/>
    </source>
</evidence>
<protein>
    <recommendedName>
        <fullName evidence="12">ER transporter 6TM N-terminal domain-containing protein</fullName>
    </recommendedName>
</protein>
<feature type="domain" description="Integral membrane bound transporter" evidence="9">
    <location>
        <begin position="614"/>
        <end position="747"/>
    </location>
</feature>
<feature type="transmembrane region" description="Helical" evidence="6">
    <location>
        <begin position="700"/>
        <end position="716"/>
    </location>
</feature>
<accession>A0A9Q5I6B5</accession>
<feature type="compositionally biased region" description="Polar residues" evidence="5">
    <location>
        <begin position="8"/>
        <end position="25"/>
    </location>
</feature>
<dbReference type="Pfam" id="PF10334">
    <property type="entry name" value="BRE4"/>
    <property type="match status" value="1"/>
</dbReference>
<evidence type="ECO:0000256" key="5">
    <source>
        <dbReference type="SAM" id="MobiDB-lite"/>
    </source>
</evidence>
<feature type="transmembrane region" description="Helical" evidence="6">
    <location>
        <begin position="669"/>
        <end position="688"/>
    </location>
</feature>
<keyword evidence="4 6" id="KW-0472">Membrane</keyword>
<feature type="domain" description="DUF2421" evidence="7">
    <location>
        <begin position="755"/>
        <end position="1003"/>
    </location>
</feature>
<feature type="domain" description="Putative ER transporter 6TM N-terminal" evidence="8">
    <location>
        <begin position="127"/>
        <end position="450"/>
    </location>
</feature>
<keyword evidence="3 6" id="KW-1133">Transmembrane helix</keyword>
<dbReference type="Pfam" id="PF10337">
    <property type="entry name" value="ArAE_2_N"/>
    <property type="match status" value="2"/>
</dbReference>
<feature type="transmembrane region" description="Helical" evidence="6">
    <location>
        <begin position="81"/>
        <end position="97"/>
    </location>
</feature>